<dbReference type="InterPro" id="IPR001789">
    <property type="entry name" value="Sig_transdc_resp-reg_receiver"/>
</dbReference>
<dbReference type="Pfam" id="PF13188">
    <property type="entry name" value="PAS_8"/>
    <property type="match status" value="1"/>
</dbReference>
<feature type="coiled-coil region" evidence="10">
    <location>
        <begin position="637"/>
        <end position="664"/>
    </location>
</feature>
<keyword evidence="8" id="KW-0902">Two-component regulatory system</keyword>
<feature type="modified residue" description="4-aspartylphosphate" evidence="9">
    <location>
        <position position="906"/>
    </location>
</feature>
<dbReference type="SMART" id="SM00448">
    <property type="entry name" value="REC"/>
    <property type="match status" value="1"/>
</dbReference>
<feature type="domain" description="PAC" evidence="15">
    <location>
        <begin position="549"/>
        <end position="601"/>
    </location>
</feature>
<dbReference type="RefSeq" id="WP_228855736.1">
    <property type="nucleotide sequence ID" value="NZ_AP024086.1"/>
</dbReference>
<evidence type="ECO:0000256" key="1">
    <source>
        <dbReference type="ARBA" id="ARBA00000085"/>
    </source>
</evidence>
<keyword evidence="11" id="KW-1133">Transmembrane helix</keyword>
<organism evidence="16 17">
    <name type="scientific">Desulfomarina profundi</name>
    <dbReference type="NCBI Taxonomy" id="2772557"/>
    <lineage>
        <taxon>Bacteria</taxon>
        <taxon>Pseudomonadati</taxon>
        <taxon>Thermodesulfobacteriota</taxon>
        <taxon>Desulfobulbia</taxon>
        <taxon>Desulfobulbales</taxon>
        <taxon>Desulfobulbaceae</taxon>
        <taxon>Desulfomarina</taxon>
    </lineage>
</organism>
<dbReference type="EMBL" id="AP024086">
    <property type="protein sequence ID" value="BCL59513.1"/>
    <property type="molecule type" value="Genomic_DNA"/>
</dbReference>
<evidence type="ECO:0000256" key="11">
    <source>
        <dbReference type="SAM" id="Phobius"/>
    </source>
</evidence>
<dbReference type="GO" id="GO:0005524">
    <property type="term" value="F:ATP binding"/>
    <property type="evidence" value="ECO:0007669"/>
    <property type="project" value="UniProtKB-KW"/>
</dbReference>
<keyword evidence="10" id="KW-0175">Coiled coil</keyword>
<dbReference type="SMART" id="SM00387">
    <property type="entry name" value="HATPase_c"/>
    <property type="match status" value="1"/>
</dbReference>
<evidence type="ECO:0000256" key="4">
    <source>
        <dbReference type="ARBA" id="ARBA00022679"/>
    </source>
</evidence>
<evidence type="ECO:0000256" key="9">
    <source>
        <dbReference type="PROSITE-ProRule" id="PRU00169"/>
    </source>
</evidence>
<dbReference type="Pfam" id="PF00989">
    <property type="entry name" value="PAS"/>
    <property type="match status" value="1"/>
</dbReference>
<name>A0A8D5FIN3_9BACT</name>
<keyword evidence="17" id="KW-1185">Reference proteome</keyword>
<protein>
    <recommendedName>
        <fullName evidence="2">histidine kinase</fullName>
        <ecNumber evidence="2">2.7.13.3</ecNumber>
    </recommendedName>
</protein>
<dbReference type="InterPro" id="IPR001610">
    <property type="entry name" value="PAC"/>
</dbReference>
<dbReference type="PROSITE" id="PS50109">
    <property type="entry name" value="HIS_KIN"/>
    <property type="match status" value="1"/>
</dbReference>
<dbReference type="GO" id="GO:0006355">
    <property type="term" value="P:regulation of DNA-templated transcription"/>
    <property type="evidence" value="ECO:0007669"/>
    <property type="project" value="InterPro"/>
</dbReference>
<dbReference type="InterPro" id="IPR013767">
    <property type="entry name" value="PAS_fold"/>
</dbReference>
<dbReference type="KEGG" id="dbk:DGMP_02060"/>
<keyword evidence="5" id="KW-0547">Nucleotide-binding</keyword>
<evidence type="ECO:0000259" key="13">
    <source>
        <dbReference type="PROSITE" id="PS50110"/>
    </source>
</evidence>
<feature type="domain" description="Histidine kinase" evidence="12">
    <location>
        <begin position="614"/>
        <end position="832"/>
    </location>
</feature>
<dbReference type="GO" id="GO:0000155">
    <property type="term" value="F:phosphorelay sensor kinase activity"/>
    <property type="evidence" value="ECO:0007669"/>
    <property type="project" value="InterPro"/>
</dbReference>
<evidence type="ECO:0000259" key="15">
    <source>
        <dbReference type="PROSITE" id="PS50113"/>
    </source>
</evidence>
<reference evidence="16" key="1">
    <citation type="submission" date="2020-09" db="EMBL/GenBank/DDBJ databases">
        <title>Desulfogranum mesoprofundum gen. nov., sp. nov., a novel mesophilic, sulfate-reducing chemolithoautotroph isolated from a deep-sea hydrothermal vent chimney in the Suiyo Seamount.</title>
        <authorList>
            <person name="Hashimoto Y."/>
            <person name="Nakagawa S."/>
        </authorList>
    </citation>
    <scope>NUCLEOTIDE SEQUENCE</scope>
    <source>
        <strain evidence="16">KT2</strain>
    </source>
</reference>
<dbReference type="EC" id="2.7.13.3" evidence="2"/>
<keyword evidence="11" id="KW-0472">Membrane</keyword>
<sequence>MTPQPLQKKINLMFSAVAVCVFLVVVFISGFLEYQRVRDEFSSVMSARINVARALMKNTLSYTDSLVQSLLHNVPPGRFDELISRFDASGYFNLSGDSFYILDADGKVVHISKPYSQYKGMDFSAMVINGYNRKNHEYHYFQSLLTKESVVTIQYPLYNKYLLVIERGVENFISIMKSFRKGRLYEGEQLFVLSEKGRVIYHPDELLMTTRYNLGFDLRQKTESDPHGLFSFRYQGKKHIAIKENFGEPAGWIIYYSVPSSVMSEAIKKVLLHQVGFLFFLFLLLFSVIHFIFKRFFSRPVKNIVGALETSGEDNNLFLDSSTLSGGIFEFQAIVSAIQKRDEEVASTVERFQAVLDSLDAIVYVSDFETYELLFMNSYAQNICGECIGKKCYSSFHRGDSPCEFCTNESLVDEHGEPADVFVWEYESKITGQWFECRDQAIRWTDGRLVRMEIATDITGRKQAEEALIAEKERLSVTLRSIGDGVITTDVEGKIVFLNKVAEELTGWRSEDAEGRPSTEVFKIINEKTGKKCASPVQRVMELGRIVGLANHTGLIARDGSVRSIADSGAPIRDKESKIIGVVLVFRDITNEKKMEEELLKVRKLESVGVLAGGIAHDFNNILSAILGNIELASFRLKNEDREAEILLSEARRATKRATKLTRQLLTFSKGGEPIREAASLAELIMESADFILRGSQVVCKHEIPENLWMVEVDSGQISQVIQNIILNAKHAMPEGGTITVRCANVEDPAREALLSVDKGYYVRITLSDTGVGIPGTIINKIFDPYFSTKQEGSGLGLAICYSIINKHDGFLTVNSSPGKGAVFTIYLPAIITCGKKVSEKSQPGSAVKAARIMVMDDDSMLRELARSQLLALGHSTVLVADGEQAVNKYQELQDSGHPVDLVILDLTIPGGMGGQEAARRLLRLDTGAKIVVASGYSNDPVLANYREYGFCAAVAKPFDLGELSRVIECALDPMRSDSTLLNS</sequence>
<keyword evidence="3 9" id="KW-0597">Phosphoprotein</keyword>
<comment type="catalytic activity">
    <reaction evidence="1">
        <text>ATP + protein L-histidine = ADP + protein N-phospho-L-histidine.</text>
        <dbReference type="EC" id="2.7.13.3"/>
    </reaction>
</comment>
<dbReference type="Pfam" id="PF02518">
    <property type="entry name" value="HATPase_c"/>
    <property type="match status" value="1"/>
</dbReference>
<evidence type="ECO:0000259" key="12">
    <source>
        <dbReference type="PROSITE" id="PS50109"/>
    </source>
</evidence>
<dbReference type="Proteomes" id="UP000826725">
    <property type="component" value="Chromosome"/>
</dbReference>
<evidence type="ECO:0000256" key="5">
    <source>
        <dbReference type="ARBA" id="ARBA00022741"/>
    </source>
</evidence>
<feature type="transmembrane region" description="Helical" evidence="11">
    <location>
        <begin position="270"/>
        <end position="293"/>
    </location>
</feature>
<dbReference type="SMART" id="SM00086">
    <property type="entry name" value="PAC"/>
    <property type="match status" value="1"/>
</dbReference>
<accession>A0A8D5FIN3</accession>
<dbReference type="InterPro" id="IPR000700">
    <property type="entry name" value="PAS-assoc_C"/>
</dbReference>
<dbReference type="CDD" id="cd17546">
    <property type="entry name" value="REC_hyHK_CKI1_RcsC-like"/>
    <property type="match status" value="1"/>
</dbReference>
<keyword evidence="4" id="KW-0808">Transferase</keyword>
<dbReference type="NCBIfam" id="TIGR00229">
    <property type="entry name" value="sensory_box"/>
    <property type="match status" value="1"/>
</dbReference>
<evidence type="ECO:0000256" key="3">
    <source>
        <dbReference type="ARBA" id="ARBA00022553"/>
    </source>
</evidence>
<dbReference type="InterPro" id="IPR003661">
    <property type="entry name" value="HisK_dim/P_dom"/>
</dbReference>
<dbReference type="PROSITE" id="PS50113">
    <property type="entry name" value="PAC"/>
    <property type="match status" value="1"/>
</dbReference>
<feature type="domain" description="PAS" evidence="14">
    <location>
        <begin position="471"/>
        <end position="544"/>
    </location>
</feature>
<dbReference type="AlphaFoldDB" id="A0A8D5FIN3"/>
<feature type="domain" description="Response regulatory" evidence="13">
    <location>
        <begin position="852"/>
        <end position="972"/>
    </location>
</feature>
<keyword evidence="6" id="KW-0418">Kinase</keyword>
<evidence type="ECO:0000256" key="6">
    <source>
        <dbReference type="ARBA" id="ARBA00022777"/>
    </source>
</evidence>
<evidence type="ECO:0000256" key="10">
    <source>
        <dbReference type="SAM" id="Coils"/>
    </source>
</evidence>
<dbReference type="PROSITE" id="PS50110">
    <property type="entry name" value="RESPONSE_REGULATORY"/>
    <property type="match status" value="1"/>
</dbReference>
<dbReference type="PANTHER" id="PTHR43065:SF42">
    <property type="entry name" value="TWO-COMPONENT SENSOR PPRA"/>
    <property type="match status" value="1"/>
</dbReference>
<keyword evidence="7" id="KW-0067">ATP-binding</keyword>
<dbReference type="Pfam" id="PF00072">
    <property type="entry name" value="Response_reg"/>
    <property type="match status" value="1"/>
</dbReference>
<dbReference type="PROSITE" id="PS50112">
    <property type="entry name" value="PAS"/>
    <property type="match status" value="1"/>
</dbReference>
<dbReference type="SMART" id="SM00091">
    <property type="entry name" value="PAS"/>
    <property type="match status" value="2"/>
</dbReference>
<evidence type="ECO:0000259" key="14">
    <source>
        <dbReference type="PROSITE" id="PS50112"/>
    </source>
</evidence>
<dbReference type="InterPro" id="IPR000014">
    <property type="entry name" value="PAS"/>
</dbReference>
<proteinExistence type="predicted"/>
<dbReference type="CDD" id="cd00082">
    <property type="entry name" value="HisKA"/>
    <property type="match status" value="1"/>
</dbReference>
<dbReference type="SMART" id="SM00388">
    <property type="entry name" value="HisKA"/>
    <property type="match status" value="1"/>
</dbReference>
<dbReference type="CDD" id="cd00130">
    <property type="entry name" value="PAS"/>
    <property type="match status" value="1"/>
</dbReference>
<evidence type="ECO:0000256" key="7">
    <source>
        <dbReference type="ARBA" id="ARBA00022840"/>
    </source>
</evidence>
<dbReference type="PANTHER" id="PTHR43065">
    <property type="entry name" value="SENSOR HISTIDINE KINASE"/>
    <property type="match status" value="1"/>
</dbReference>
<gene>
    <name evidence="16" type="ORF">DGMP_02060</name>
</gene>
<dbReference type="InterPro" id="IPR003594">
    <property type="entry name" value="HATPase_dom"/>
</dbReference>
<evidence type="ECO:0000256" key="2">
    <source>
        <dbReference type="ARBA" id="ARBA00012438"/>
    </source>
</evidence>
<evidence type="ECO:0000313" key="17">
    <source>
        <dbReference type="Proteomes" id="UP000826725"/>
    </source>
</evidence>
<dbReference type="Pfam" id="PF00512">
    <property type="entry name" value="HisKA"/>
    <property type="match status" value="1"/>
</dbReference>
<dbReference type="InterPro" id="IPR005467">
    <property type="entry name" value="His_kinase_dom"/>
</dbReference>
<evidence type="ECO:0000313" key="16">
    <source>
        <dbReference type="EMBL" id="BCL59513.1"/>
    </source>
</evidence>
<evidence type="ECO:0000256" key="8">
    <source>
        <dbReference type="ARBA" id="ARBA00023012"/>
    </source>
</evidence>
<feature type="transmembrane region" description="Helical" evidence="11">
    <location>
        <begin position="12"/>
        <end position="32"/>
    </location>
</feature>
<keyword evidence="11" id="KW-0812">Transmembrane</keyword>